<name>A0A377QDE8_9NEIS</name>
<evidence type="ECO:0000256" key="6">
    <source>
        <dbReference type="PIRSR" id="PIRSR028774-1"/>
    </source>
</evidence>
<feature type="binding site" evidence="7">
    <location>
        <position position="255"/>
    </location>
    <ligand>
        <name>S-adenosyl-L-methionine</name>
        <dbReference type="ChEBI" id="CHEBI:59789"/>
    </ligand>
</feature>
<accession>A0A377QDE8</accession>
<dbReference type="AlphaFoldDB" id="A0A377QDE8"/>
<dbReference type="Gene3D" id="3.40.50.150">
    <property type="entry name" value="Vaccinia Virus protein VP39"/>
    <property type="match status" value="1"/>
</dbReference>
<dbReference type="Pfam" id="PF21239">
    <property type="entry name" value="RLMM_N"/>
    <property type="match status" value="1"/>
</dbReference>
<keyword evidence="3 11" id="KW-0489">Methyltransferase</keyword>
<evidence type="ECO:0000256" key="3">
    <source>
        <dbReference type="ARBA" id="ARBA00022603"/>
    </source>
</evidence>
<keyword evidence="4 11" id="KW-0808">Transferase</keyword>
<dbReference type="EMBL" id="SMBT01000019">
    <property type="protein sequence ID" value="TCU81794.1"/>
    <property type="molecule type" value="Genomic_DNA"/>
</dbReference>
<dbReference type="GO" id="GO:0006364">
    <property type="term" value="P:rRNA processing"/>
    <property type="evidence" value="ECO:0007669"/>
    <property type="project" value="UniProtKB-KW"/>
</dbReference>
<feature type="domain" description="Ribosomal RNA methyltransferase FtsJ" evidence="8">
    <location>
        <begin position="183"/>
        <end position="274"/>
    </location>
</feature>
<keyword evidence="5 7" id="KW-0949">S-adenosyl-L-methionine</keyword>
<dbReference type="NCBIfam" id="NF008734">
    <property type="entry name" value="PRK11760.1"/>
    <property type="match status" value="1"/>
</dbReference>
<feature type="domain" description="Ribosomal RNA large subunit methyltransferase M THUMP-like" evidence="10">
    <location>
        <begin position="79"/>
        <end position="160"/>
    </location>
</feature>
<dbReference type="GO" id="GO:0032259">
    <property type="term" value="P:methylation"/>
    <property type="evidence" value="ECO:0007669"/>
    <property type="project" value="UniProtKB-KW"/>
</dbReference>
<feature type="binding site" evidence="7">
    <location>
        <begin position="215"/>
        <end position="218"/>
    </location>
    <ligand>
        <name>S-adenosyl-L-methionine</name>
        <dbReference type="ChEBI" id="CHEBI:59789"/>
    </ligand>
</feature>
<feature type="binding site" evidence="7">
    <location>
        <position position="185"/>
    </location>
    <ligand>
        <name>S-adenosyl-L-methionine</name>
        <dbReference type="ChEBI" id="CHEBI:59789"/>
    </ligand>
</feature>
<dbReference type="InterPro" id="IPR029063">
    <property type="entry name" value="SAM-dependent_MTases_sf"/>
</dbReference>
<dbReference type="Pfam" id="PF01728">
    <property type="entry name" value="FtsJ"/>
    <property type="match status" value="1"/>
</dbReference>
<proteinExistence type="predicted"/>
<evidence type="ECO:0000256" key="4">
    <source>
        <dbReference type="ARBA" id="ARBA00022679"/>
    </source>
</evidence>
<dbReference type="Gene3D" id="3.30.70.2810">
    <property type="match status" value="1"/>
</dbReference>
<keyword evidence="1" id="KW-0963">Cytoplasm</keyword>
<evidence type="ECO:0000259" key="10">
    <source>
        <dbReference type="Pfam" id="PF21239"/>
    </source>
</evidence>
<dbReference type="RefSeq" id="WP_115228096.1">
    <property type="nucleotide sequence ID" value="NZ_CAWOLO010000019.1"/>
</dbReference>
<dbReference type="PANTHER" id="PTHR37524">
    <property type="entry name" value="RIBOSOMAL RNA LARGE SUBUNIT METHYLTRANSFERASE M"/>
    <property type="match status" value="1"/>
</dbReference>
<feature type="domain" description="RlmM ferredoxin-like" evidence="9">
    <location>
        <begin position="4"/>
        <end position="67"/>
    </location>
</feature>
<dbReference type="OrthoDB" id="154490at2"/>
<evidence type="ECO:0000256" key="5">
    <source>
        <dbReference type="ARBA" id="ARBA00022691"/>
    </source>
</evidence>
<keyword evidence="14" id="KW-1185">Reference proteome</keyword>
<evidence type="ECO:0000256" key="7">
    <source>
        <dbReference type="PIRSR" id="PIRSR028774-2"/>
    </source>
</evidence>
<keyword evidence="2" id="KW-0698">rRNA processing</keyword>
<evidence type="ECO:0000259" key="8">
    <source>
        <dbReference type="Pfam" id="PF01728"/>
    </source>
</evidence>
<evidence type="ECO:0000256" key="1">
    <source>
        <dbReference type="ARBA" id="ARBA00022490"/>
    </source>
</evidence>
<sequence>MTHAILFYCRPGFEADVEAEFSFKADIPGKWEIGQGFCIFLPKRPADWDKLYRTLECGDWVFPRQIIFVAEMLDLPPKDRLTPILTALDNLHEAHKGPWRDVWIEYPDTNDGKEISSFSRKFGALLDAKLAAKGLANQADAKARLHLFFPTLERVYIGFTRPDFSVNWPLGIPRLRMPTDAPSRSTLKLAEAFMILVPESAQVKPGMSAVDLGAAPGGWTWQMVSRGCTKIFAIDNGPMKGSMAIHPSVKHLREDGFRYRPKSPVDWLVCDMVEQPARIAALISDWLVKGHARQAIFNFKLPMKKRWNELQRCLDIIDDALDGAGIRYQIRARHLYHDREEVTCYLTKIKR</sequence>
<feature type="binding site" evidence="7">
    <location>
        <position position="235"/>
    </location>
    <ligand>
        <name>S-adenosyl-L-methionine</name>
        <dbReference type="ChEBI" id="CHEBI:59789"/>
    </ligand>
</feature>
<dbReference type="GO" id="GO:0008168">
    <property type="term" value="F:methyltransferase activity"/>
    <property type="evidence" value="ECO:0007669"/>
    <property type="project" value="UniProtKB-KW"/>
</dbReference>
<organism evidence="11 13">
    <name type="scientific">Iodobacter fluviatilis</name>
    <dbReference type="NCBI Taxonomy" id="537"/>
    <lineage>
        <taxon>Bacteria</taxon>
        <taxon>Pseudomonadati</taxon>
        <taxon>Pseudomonadota</taxon>
        <taxon>Betaproteobacteria</taxon>
        <taxon>Neisseriales</taxon>
        <taxon>Chitinibacteraceae</taxon>
        <taxon>Iodobacter</taxon>
    </lineage>
</organism>
<dbReference type="PANTHER" id="PTHR37524:SF2">
    <property type="entry name" value="RIBOSOMAL RNA METHYLTRANSFERASE FTSJ DOMAIN-CONTAINING PROTEIN"/>
    <property type="match status" value="1"/>
</dbReference>
<dbReference type="InterPro" id="IPR048646">
    <property type="entry name" value="RlmM_THUMP-like"/>
</dbReference>
<dbReference type="EC" id="2.1.1.186" evidence="11"/>
<feature type="active site" description="Proton acceptor" evidence="6">
    <location>
        <position position="300"/>
    </location>
</feature>
<dbReference type="SUPFAM" id="SSF53335">
    <property type="entry name" value="S-adenosyl-L-methionine-dependent methyltransferases"/>
    <property type="match status" value="1"/>
</dbReference>
<gene>
    <name evidence="11" type="primary">rlmM</name>
    <name evidence="12" type="ORF">EV682_11951</name>
    <name evidence="11" type="ORF">NCTC11159_02984</name>
</gene>
<reference evidence="12 14" key="2">
    <citation type="submission" date="2019-03" db="EMBL/GenBank/DDBJ databases">
        <title>Genomic Encyclopedia of Type Strains, Phase IV (KMG-IV): sequencing the most valuable type-strain genomes for metagenomic binning, comparative biology and taxonomic classification.</title>
        <authorList>
            <person name="Goeker M."/>
        </authorList>
    </citation>
    <scope>NUCLEOTIDE SEQUENCE [LARGE SCALE GENOMIC DNA]</scope>
    <source>
        <strain evidence="12 14">DSM 3764</strain>
    </source>
</reference>
<dbReference type="InterPro" id="IPR040739">
    <property type="entry name" value="RlmM_FDX"/>
</dbReference>
<dbReference type="Pfam" id="PF18125">
    <property type="entry name" value="RlmM_FDX"/>
    <property type="match status" value="1"/>
</dbReference>
<dbReference type="EMBL" id="UGHR01000001">
    <property type="protein sequence ID" value="STQ91901.1"/>
    <property type="molecule type" value="Genomic_DNA"/>
</dbReference>
<dbReference type="InterPro" id="IPR011224">
    <property type="entry name" value="rRNA_MeTrfase_M"/>
</dbReference>
<dbReference type="InterPro" id="IPR002877">
    <property type="entry name" value="RNA_MeTrfase_FtsJ_dom"/>
</dbReference>
<evidence type="ECO:0000313" key="14">
    <source>
        <dbReference type="Proteomes" id="UP000295794"/>
    </source>
</evidence>
<reference evidence="11 13" key="1">
    <citation type="submission" date="2018-06" db="EMBL/GenBank/DDBJ databases">
        <authorList>
            <consortium name="Pathogen Informatics"/>
            <person name="Doyle S."/>
        </authorList>
    </citation>
    <scope>NUCLEOTIDE SEQUENCE [LARGE SCALE GENOMIC DNA]</scope>
    <source>
        <strain evidence="11 13">NCTC11159</strain>
    </source>
</reference>
<protein>
    <submittedName>
        <fullName evidence="12">23S rRNA (Cytidine2498-2'-O)-methyltransferase</fullName>
    </submittedName>
    <submittedName>
        <fullName evidence="11">Ribosomal RNA large subunit methyltransferase M</fullName>
        <ecNumber evidence="11">2.1.1.186</ecNumber>
    </submittedName>
</protein>
<dbReference type="Proteomes" id="UP000255108">
    <property type="component" value="Unassembled WGS sequence"/>
</dbReference>
<evidence type="ECO:0000256" key="2">
    <source>
        <dbReference type="ARBA" id="ARBA00022552"/>
    </source>
</evidence>
<dbReference type="Proteomes" id="UP000295794">
    <property type="component" value="Unassembled WGS sequence"/>
</dbReference>
<evidence type="ECO:0000313" key="13">
    <source>
        <dbReference type="Proteomes" id="UP000255108"/>
    </source>
</evidence>
<dbReference type="PIRSF" id="PIRSF028774">
    <property type="entry name" value="UCP028774"/>
    <property type="match status" value="1"/>
</dbReference>
<feature type="binding site" evidence="7">
    <location>
        <position position="271"/>
    </location>
    <ligand>
        <name>S-adenosyl-L-methionine</name>
        <dbReference type="ChEBI" id="CHEBI:59789"/>
    </ligand>
</feature>
<dbReference type="Gene3D" id="3.30.2300.20">
    <property type="match status" value="1"/>
</dbReference>
<evidence type="ECO:0000313" key="12">
    <source>
        <dbReference type="EMBL" id="TCU81794.1"/>
    </source>
</evidence>
<evidence type="ECO:0000313" key="11">
    <source>
        <dbReference type="EMBL" id="STQ91901.1"/>
    </source>
</evidence>
<evidence type="ECO:0000259" key="9">
    <source>
        <dbReference type="Pfam" id="PF18125"/>
    </source>
</evidence>